<proteinExistence type="predicted"/>
<evidence type="ECO:0000313" key="1">
    <source>
        <dbReference type="EMBL" id="NWF44827.1"/>
    </source>
</evidence>
<accession>A0A7Y8GU27</accession>
<organism evidence="1 2">
    <name type="scientific">Hydrogenophaga aromaticivorans</name>
    <dbReference type="NCBI Taxonomy" id="2610898"/>
    <lineage>
        <taxon>Bacteria</taxon>
        <taxon>Pseudomonadati</taxon>
        <taxon>Pseudomonadota</taxon>
        <taxon>Betaproteobacteria</taxon>
        <taxon>Burkholderiales</taxon>
        <taxon>Comamonadaceae</taxon>
        <taxon>Hydrogenophaga</taxon>
    </lineage>
</organism>
<evidence type="ECO:0000313" key="2">
    <source>
        <dbReference type="Proteomes" id="UP000545507"/>
    </source>
</evidence>
<dbReference type="PANTHER" id="PTHR34801">
    <property type="entry name" value="EXPRESSED PROTEIN"/>
    <property type="match status" value="1"/>
</dbReference>
<gene>
    <name evidence="1" type="ORF">F3K02_06110</name>
</gene>
<keyword evidence="2" id="KW-1185">Reference proteome</keyword>
<comment type="caution">
    <text evidence="1">The sequence shown here is derived from an EMBL/GenBank/DDBJ whole genome shotgun (WGS) entry which is preliminary data.</text>
</comment>
<protein>
    <submittedName>
        <fullName evidence="1">DUF1499 domain-containing protein</fullName>
    </submittedName>
</protein>
<dbReference type="PIRSF" id="PIRSF026426">
    <property type="entry name" value="DUF1499"/>
    <property type="match status" value="1"/>
</dbReference>
<sequence>MGLLKALLYGLLALVVLVLIGAQFGGFGGHRPSDLGVTQGRLKPPSLTRNSVSSQADLYPDHPQRAHALIVPLPLRHGDAATSLRTLATVLQTEPGVTLVEQRPDYLYAQAQTRWLRFVDDLEFWFNPARGVIEVRSASRLGREDAGLNRRRMENIRAAYLRQ</sequence>
<dbReference type="Pfam" id="PF07386">
    <property type="entry name" value="DUF1499"/>
    <property type="match status" value="1"/>
</dbReference>
<dbReference type="RefSeq" id="WP_177134355.1">
    <property type="nucleotide sequence ID" value="NZ_VYGV01000006.1"/>
</dbReference>
<reference evidence="1 2" key="1">
    <citation type="submission" date="2019-09" db="EMBL/GenBank/DDBJ databases">
        <title>Hydrogenophaga aromatica sp. nov., isolated from a para-xylene-degrading enrichment culture.</title>
        <authorList>
            <person name="Tancsics A."/>
            <person name="Banerjee S."/>
        </authorList>
    </citation>
    <scope>NUCLEOTIDE SEQUENCE [LARGE SCALE GENOMIC DNA]</scope>
    <source>
        <strain evidence="1 2">D2P1</strain>
    </source>
</reference>
<dbReference type="AlphaFoldDB" id="A0A7Y8GU27"/>
<name>A0A7Y8GU27_9BURK</name>
<dbReference type="PANTHER" id="PTHR34801:SF6">
    <property type="entry name" value="SLL1620 PROTEIN"/>
    <property type="match status" value="1"/>
</dbReference>
<dbReference type="Proteomes" id="UP000545507">
    <property type="component" value="Unassembled WGS sequence"/>
</dbReference>
<dbReference type="EMBL" id="VYGV01000006">
    <property type="protein sequence ID" value="NWF44827.1"/>
    <property type="molecule type" value="Genomic_DNA"/>
</dbReference>
<dbReference type="InterPro" id="IPR010865">
    <property type="entry name" value="DUF1499"/>
</dbReference>